<dbReference type="WBParaSite" id="nRc.2.0.1.t19757-RA">
    <property type="protein sequence ID" value="nRc.2.0.1.t19757-RA"/>
    <property type="gene ID" value="nRc.2.0.1.g19757"/>
</dbReference>
<keyword evidence="1" id="KW-1185">Reference proteome</keyword>
<organism evidence="1 2">
    <name type="scientific">Romanomermis culicivorax</name>
    <name type="common">Nematode worm</name>
    <dbReference type="NCBI Taxonomy" id="13658"/>
    <lineage>
        <taxon>Eukaryota</taxon>
        <taxon>Metazoa</taxon>
        <taxon>Ecdysozoa</taxon>
        <taxon>Nematoda</taxon>
        <taxon>Enoplea</taxon>
        <taxon>Dorylaimia</taxon>
        <taxon>Mermithida</taxon>
        <taxon>Mermithoidea</taxon>
        <taxon>Mermithidae</taxon>
        <taxon>Romanomermis</taxon>
    </lineage>
</organism>
<dbReference type="AlphaFoldDB" id="A0A915J232"/>
<protein>
    <submittedName>
        <fullName evidence="2">Uncharacterized protein</fullName>
    </submittedName>
</protein>
<evidence type="ECO:0000313" key="2">
    <source>
        <dbReference type="WBParaSite" id="nRc.2.0.1.t19757-RA"/>
    </source>
</evidence>
<accession>A0A915J232</accession>
<evidence type="ECO:0000313" key="1">
    <source>
        <dbReference type="Proteomes" id="UP000887565"/>
    </source>
</evidence>
<dbReference type="Proteomes" id="UP000887565">
    <property type="component" value="Unplaced"/>
</dbReference>
<name>A0A915J232_ROMCU</name>
<sequence>MYGAFDIQLRIWYCNVNHLFPTVHVCIEIHKQMQDEDTFMTKVEILAREWLLLTNKRARSILNYTTLVGQAEQAIY</sequence>
<proteinExistence type="predicted"/>
<reference evidence="2" key="1">
    <citation type="submission" date="2022-11" db="UniProtKB">
        <authorList>
            <consortium name="WormBaseParasite"/>
        </authorList>
    </citation>
    <scope>IDENTIFICATION</scope>
</reference>